<sequence>MNHFFQRWFQLKEHGTTIRRELMAGLTTFVTVVYIVAVNSSILSDAGIPVAAGVVATVLASCAGSLLVGLWANAPIVMVPGMGINVLFTYTFVQKMGLSWAEALAVVLVSGLLFTWVAFSPLSGVLQRTVPGSLKEAITVGIGLLLTLIGLQKGGLVVSDPRTLLALGDLGEPRVLVTCATLVIGLVLYVRKVPGNLLLTLAAGTVLGMLSGLTETGGEQTLSLGAYHQLFGGFSFAGWLTLPFWVAVFSLTMVIIFENFGLIQGQLEMLQRKDHSPRVLKAASLSTLTCGWLGTSPTVATVETAAGITAGGRTGLTAVTTGLLFLVTLVAAPWIGMIPDSAVAPILILIGGLMLENIRRIPLQDFTEGFPAYLIIALIPLSQSIPDGIAFGFVAYPVLKLAAGRGRDVSASLYIISGLFLVHLILRVII</sequence>
<dbReference type="InterPro" id="IPR006043">
    <property type="entry name" value="NCS2"/>
</dbReference>
<feature type="transmembrane region" description="Helical" evidence="7">
    <location>
        <begin position="342"/>
        <end position="358"/>
    </location>
</feature>
<accession>A0A1N7MEE6</accession>
<dbReference type="InterPro" id="IPR045018">
    <property type="entry name" value="Azg-like"/>
</dbReference>
<feature type="transmembrane region" description="Helical" evidence="7">
    <location>
        <begin position="316"/>
        <end position="336"/>
    </location>
</feature>
<gene>
    <name evidence="8" type="ORF">SAMN05421790_10643</name>
</gene>
<dbReference type="PANTHER" id="PTHR43337">
    <property type="entry name" value="XANTHINE/URACIL PERMEASE C887.17-RELATED"/>
    <property type="match status" value="1"/>
</dbReference>
<keyword evidence="3" id="KW-0813">Transport</keyword>
<dbReference type="GO" id="GO:0005345">
    <property type="term" value="F:purine nucleobase transmembrane transporter activity"/>
    <property type="evidence" value="ECO:0007669"/>
    <property type="project" value="TreeGrafter"/>
</dbReference>
<dbReference type="OrthoDB" id="9808458at2"/>
<comment type="subcellular location">
    <subcellularLocation>
        <location evidence="1">Membrane</location>
        <topology evidence="1">Multi-pass membrane protein</topology>
    </subcellularLocation>
</comment>
<evidence type="ECO:0000256" key="7">
    <source>
        <dbReference type="SAM" id="Phobius"/>
    </source>
</evidence>
<feature type="transmembrane region" description="Helical" evidence="7">
    <location>
        <begin position="76"/>
        <end position="93"/>
    </location>
</feature>
<keyword evidence="6 7" id="KW-0472">Membrane</keyword>
<feature type="transmembrane region" description="Helical" evidence="7">
    <location>
        <begin position="411"/>
        <end position="429"/>
    </location>
</feature>
<dbReference type="Pfam" id="PF00860">
    <property type="entry name" value="Xan_ur_permease"/>
    <property type="match status" value="1"/>
</dbReference>
<feature type="transmembrane region" description="Helical" evidence="7">
    <location>
        <begin position="134"/>
        <end position="151"/>
    </location>
</feature>
<evidence type="ECO:0000256" key="3">
    <source>
        <dbReference type="ARBA" id="ARBA00022448"/>
    </source>
</evidence>
<feature type="transmembrane region" description="Helical" evidence="7">
    <location>
        <begin position="171"/>
        <end position="190"/>
    </location>
</feature>
<feature type="transmembrane region" description="Helical" evidence="7">
    <location>
        <begin position="48"/>
        <end position="69"/>
    </location>
</feature>
<evidence type="ECO:0000256" key="1">
    <source>
        <dbReference type="ARBA" id="ARBA00004141"/>
    </source>
</evidence>
<evidence type="ECO:0000313" key="9">
    <source>
        <dbReference type="Proteomes" id="UP000186795"/>
    </source>
</evidence>
<keyword evidence="9" id="KW-1185">Reference proteome</keyword>
<dbReference type="PANTHER" id="PTHR43337:SF2">
    <property type="entry name" value="XANTHINE_URACIL PERMEASE"/>
    <property type="match status" value="1"/>
</dbReference>
<feature type="transmembrane region" description="Helical" evidence="7">
    <location>
        <begin position="99"/>
        <end position="122"/>
    </location>
</feature>
<comment type="similarity">
    <text evidence="2">Belongs to the nucleobase:cation symporter-2 (NCS2) (TC 2.A.40) family. Azg-like subfamily.</text>
</comment>
<feature type="transmembrane region" description="Helical" evidence="7">
    <location>
        <begin position="234"/>
        <end position="257"/>
    </location>
</feature>
<proteinExistence type="inferred from homology"/>
<keyword evidence="4 7" id="KW-0812">Transmembrane</keyword>
<evidence type="ECO:0000256" key="4">
    <source>
        <dbReference type="ARBA" id="ARBA00022692"/>
    </source>
</evidence>
<name>A0A1N7MEE6_9BACL</name>
<evidence type="ECO:0000313" key="8">
    <source>
        <dbReference type="EMBL" id="SIS84463.1"/>
    </source>
</evidence>
<dbReference type="EMBL" id="FTOD01000006">
    <property type="protein sequence ID" value="SIS84463.1"/>
    <property type="molecule type" value="Genomic_DNA"/>
</dbReference>
<dbReference type="GO" id="GO:0005886">
    <property type="term" value="C:plasma membrane"/>
    <property type="evidence" value="ECO:0007669"/>
    <property type="project" value="TreeGrafter"/>
</dbReference>
<reference evidence="9" key="1">
    <citation type="submission" date="2017-01" db="EMBL/GenBank/DDBJ databases">
        <authorList>
            <person name="Varghese N."/>
            <person name="Submissions S."/>
        </authorList>
    </citation>
    <scope>NUCLEOTIDE SEQUENCE [LARGE SCALE GENOMIC DNA]</scope>
    <source>
        <strain evidence="9">DSM 45196</strain>
    </source>
</reference>
<dbReference type="AlphaFoldDB" id="A0A1N7MEE6"/>
<dbReference type="RefSeq" id="WP_076524984.1">
    <property type="nucleotide sequence ID" value="NZ_CP048103.1"/>
</dbReference>
<evidence type="ECO:0000256" key="5">
    <source>
        <dbReference type="ARBA" id="ARBA00022989"/>
    </source>
</evidence>
<evidence type="ECO:0000256" key="2">
    <source>
        <dbReference type="ARBA" id="ARBA00005697"/>
    </source>
</evidence>
<feature type="transmembrane region" description="Helical" evidence="7">
    <location>
        <begin position="370"/>
        <end position="399"/>
    </location>
</feature>
<keyword evidence="5 7" id="KW-1133">Transmembrane helix</keyword>
<evidence type="ECO:0000256" key="6">
    <source>
        <dbReference type="ARBA" id="ARBA00023136"/>
    </source>
</evidence>
<feature type="transmembrane region" description="Helical" evidence="7">
    <location>
        <begin position="197"/>
        <end position="214"/>
    </location>
</feature>
<organism evidence="8 9">
    <name type="scientific">Kroppenstedtia eburnea</name>
    <dbReference type="NCBI Taxonomy" id="714067"/>
    <lineage>
        <taxon>Bacteria</taxon>
        <taxon>Bacillati</taxon>
        <taxon>Bacillota</taxon>
        <taxon>Bacilli</taxon>
        <taxon>Bacillales</taxon>
        <taxon>Thermoactinomycetaceae</taxon>
        <taxon>Kroppenstedtia</taxon>
    </lineage>
</organism>
<dbReference type="Proteomes" id="UP000186795">
    <property type="component" value="Unassembled WGS sequence"/>
</dbReference>
<protein>
    <submittedName>
        <fullName evidence="8">Putative MFS transporter, AGZA family, xanthine/uracil permease</fullName>
    </submittedName>
</protein>
<feature type="transmembrane region" description="Helical" evidence="7">
    <location>
        <begin position="21"/>
        <end position="42"/>
    </location>
</feature>